<evidence type="ECO:0000256" key="1">
    <source>
        <dbReference type="ARBA" id="ARBA00022714"/>
    </source>
</evidence>
<dbReference type="InterPro" id="IPR001041">
    <property type="entry name" value="2Fe-2S_ferredoxin-type"/>
</dbReference>
<dbReference type="InterPro" id="IPR012675">
    <property type="entry name" value="Beta-grasp_dom_sf"/>
</dbReference>
<dbReference type="GO" id="GO:0046872">
    <property type="term" value="F:metal ion binding"/>
    <property type="evidence" value="ECO:0007669"/>
    <property type="project" value="UniProtKB-KW"/>
</dbReference>
<dbReference type="Gene3D" id="3.10.20.30">
    <property type="match status" value="1"/>
</dbReference>
<proteinExistence type="predicted"/>
<dbReference type="InterPro" id="IPR036010">
    <property type="entry name" value="2Fe-2S_ferredoxin-like_sf"/>
</dbReference>
<organism evidence="6 7">
    <name type="scientific">Calicophoron daubneyi</name>
    <name type="common">Rumen fluke</name>
    <name type="synonym">Paramphistomum daubneyi</name>
    <dbReference type="NCBI Taxonomy" id="300641"/>
    <lineage>
        <taxon>Eukaryota</taxon>
        <taxon>Metazoa</taxon>
        <taxon>Spiralia</taxon>
        <taxon>Lophotrochozoa</taxon>
        <taxon>Platyhelminthes</taxon>
        <taxon>Trematoda</taxon>
        <taxon>Digenea</taxon>
        <taxon>Plagiorchiida</taxon>
        <taxon>Pronocephalata</taxon>
        <taxon>Paramphistomoidea</taxon>
        <taxon>Paramphistomidae</taxon>
        <taxon>Calicophoron</taxon>
    </lineage>
</organism>
<evidence type="ECO:0000256" key="2">
    <source>
        <dbReference type="ARBA" id="ARBA00022723"/>
    </source>
</evidence>
<evidence type="ECO:0000313" key="7">
    <source>
        <dbReference type="Proteomes" id="UP001497525"/>
    </source>
</evidence>
<accession>A0AAV2T3U5</accession>
<dbReference type="AlphaFoldDB" id="A0AAV2T3U5"/>
<dbReference type="InterPro" id="IPR001055">
    <property type="entry name" value="Adrenodoxin-like"/>
</dbReference>
<gene>
    <name evidence="6" type="ORF">CDAUBV1_LOCUS2920</name>
</gene>
<keyword evidence="1" id="KW-0001">2Fe-2S</keyword>
<evidence type="ECO:0000256" key="3">
    <source>
        <dbReference type="ARBA" id="ARBA00023004"/>
    </source>
</evidence>
<keyword evidence="2" id="KW-0479">Metal-binding</keyword>
<dbReference type="GO" id="GO:0009055">
    <property type="term" value="F:electron transfer activity"/>
    <property type="evidence" value="ECO:0007669"/>
    <property type="project" value="TreeGrafter"/>
</dbReference>
<keyword evidence="4" id="KW-0411">Iron-sulfur</keyword>
<evidence type="ECO:0000259" key="5">
    <source>
        <dbReference type="PROSITE" id="PS51085"/>
    </source>
</evidence>
<sequence>MTLLFSPWFRVEITFAWKDGKTKTVNAKVGSSFLDVVLDNNVDIDGFGSLVFTTSQVSLGACEGKLACSTCHLIFPPNVYGTIKEPMTAEEQDMLDIAFDVCDTSRLGCQVTVAKTMDGMTVTVPEGIYDVRD</sequence>
<dbReference type="PANTHER" id="PTHR23426">
    <property type="entry name" value="FERREDOXIN/ADRENODOXIN"/>
    <property type="match status" value="1"/>
</dbReference>
<dbReference type="GO" id="GO:0005739">
    <property type="term" value="C:mitochondrion"/>
    <property type="evidence" value="ECO:0007669"/>
    <property type="project" value="TreeGrafter"/>
</dbReference>
<reference evidence="6" key="1">
    <citation type="submission" date="2024-06" db="EMBL/GenBank/DDBJ databases">
        <authorList>
            <person name="Liu X."/>
            <person name="Lenzi L."/>
            <person name="Haldenby T S."/>
            <person name="Uol C."/>
        </authorList>
    </citation>
    <scope>NUCLEOTIDE SEQUENCE</scope>
</reference>
<dbReference type="PANTHER" id="PTHR23426:SF76">
    <property type="entry name" value="ADRENODOXIN-LIKE PROTEIN 2, MITOCHONDRIAL"/>
    <property type="match status" value="1"/>
</dbReference>
<dbReference type="PRINTS" id="PR00355">
    <property type="entry name" value="ADRENODOXIN"/>
</dbReference>
<dbReference type="EMBL" id="CAXLJL010000072">
    <property type="protein sequence ID" value="CAL5130759.1"/>
    <property type="molecule type" value="Genomic_DNA"/>
</dbReference>
<feature type="domain" description="2Fe-2S ferredoxin-type" evidence="5">
    <location>
        <begin position="11"/>
        <end position="128"/>
    </location>
</feature>
<dbReference type="Proteomes" id="UP001497525">
    <property type="component" value="Unassembled WGS sequence"/>
</dbReference>
<keyword evidence="3" id="KW-0408">Iron</keyword>
<dbReference type="GO" id="GO:0051537">
    <property type="term" value="F:2 iron, 2 sulfur cluster binding"/>
    <property type="evidence" value="ECO:0007669"/>
    <property type="project" value="UniProtKB-KW"/>
</dbReference>
<dbReference type="PROSITE" id="PS51085">
    <property type="entry name" value="2FE2S_FER_2"/>
    <property type="match status" value="1"/>
</dbReference>
<evidence type="ECO:0000256" key="4">
    <source>
        <dbReference type="ARBA" id="ARBA00023014"/>
    </source>
</evidence>
<protein>
    <recommendedName>
        <fullName evidence="5">2Fe-2S ferredoxin-type domain-containing protein</fullName>
    </recommendedName>
</protein>
<evidence type="ECO:0000313" key="6">
    <source>
        <dbReference type="EMBL" id="CAL5130759.1"/>
    </source>
</evidence>
<dbReference type="SUPFAM" id="SSF54292">
    <property type="entry name" value="2Fe-2S ferredoxin-like"/>
    <property type="match status" value="1"/>
</dbReference>
<dbReference type="GO" id="GO:0140647">
    <property type="term" value="P:P450-containing electron transport chain"/>
    <property type="evidence" value="ECO:0007669"/>
    <property type="project" value="InterPro"/>
</dbReference>
<name>A0AAV2T3U5_CALDB</name>
<comment type="caution">
    <text evidence="6">The sequence shown here is derived from an EMBL/GenBank/DDBJ whole genome shotgun (WGS) entry which is preliminary data.</text>
</comment>